<dbReference type="Proteomes" id="UP000824469">
    <property type="component" value="Unassembled WGS sequence"/>
</dbReference>
<proteinExistence type="predicted"/>
<feature type="non-terminal residue" evidence="1">
    <location>
        <position position="145"/>
    </location>
</feature>
<comment type="caution">
    <text evidence="1">The sequence shown here is derived from an EMBL/GenBank/DDBJ whole genome shotgun (WGS) entry which is preliminary data.</text>
</comment>
<keyword evidence="2" id="KW-1185">Reference proteome</keyword>
<dbReference type="EMBL" id="JAHRHJ020000009">
    <property type="protein sequence ID" value="KAH9302238.1"/>
    <property type="molecule type" value="Genomic_DNA"/>
</dbReference>
<protein>
    <submittedName>
        <fullName evidence="1">Uncharacterized protein</fullName>
    </submittedName>
</protein>
<gene>
    <name evidence="1" type="ORF">KI387_013821</name>
</gene>
<reference evidence="1 2" key="1">
    <citation type="journal article" date="2021" name="Nat. Plants">
        <title>The Taxus genome provides insights into paclitaxel biosynthesis.</title>
        <authorList>
            <person name="Xiong X."/>
            <person name="Gou J."/>
            <person name="Liao Q."/>
            <person name="Li Y."/>
            <person name="Zhou Q."/>
            <person name="Bi G."/>
            <person name="Li C."/>
            <person name="Du R."/>
            <person name="Wang X."/>
            <person name="Sun T."/>
            <person name="Guo L."/>
            <person name="Liang H."/>
            <person name="Lu P."/>
            <person name="Wu Y."/>
            <person name="Zhang Z."/>
            <person name="Ro D.K."/>
            <person name="Shang Y."/>
            <person name="Huang S."/>
            <person name="Yan J."/>
        </authorList>
    </citation>
    <scope>NUCLEOTIDE SEQUENCE [LARGE SCALE GENOMIC DNA]</scope>
    <source>
        <strain evidence="1">Ta-2019</strain>
    </source>
</reference>
<dbReference type="AlphaFoldDB" id="A0AA38CSR8"/>
<name>A0AA38CSR8_TAXCH</name>
<organism evidence="1 2">
    <name type="scientific">Taxus chinensis</name>
    <name type="common">Chinese yew</name>
    <name type="synonym">Taxus wallichiana var. chinensis</name>
    <dbReference type="NCBI Taxonomy" id="29808"/>
    <lineage>
        <taxon>Eukaryota</taxon>
        <taxon>Viridiplantae</taxon>
        <taxon>Streptophyta</taxon>
        <taxon>Embryophyta</taxon>
        <taxon>Tracheophyta</taxon>
        <taxon>Spermatophyta</taxon>
        <taxon>Pinopsida</taxon>
        <taxon>Pinidae</taxon>
        <taxon>Conifers II</taxon>
        <taxon>Cupressales</taxon>
        <taxon>Taxaceae</taxon>
        <taxon>Taxus</taxon>
    </lineage>
</organism>
<accession>A0AA38CSR8</accession>
<feature type="non-terminal residue" evidence="1">
    <location>
        <position position="1"/>
    </location>
</feature>
<sequence length="145" mass="16087">CNASKNKSRLTVFLLLTSITREPSSVPIAGYLLISKKPYHHDRSNMPAQKCDDAFTNCMLDEVSVQKDKSMLGGGTKLSKEKCYKGKIFDQFGILSVLTGCQRPERTPSHPSCPQVNLQEPADPETSEKTVRIFTSNISVLFLCC</sequence>
<evidence type="ECO:0000313" key="2">
    <source>
        <dbReference type="Proteomes" id="UP000824469"/>
    </source>
</evidence>
<evidence type="ECO:0000313" key="1">
    <source>
        <dbReference type="EMBL" id="KAH9302238.1"/>
    </source>
</evidence>